<evidence type="ECO:0000313" key="3">
    <source>
        <dbReference type="EMBL" id="KAL3761792.1"/>
    </source>
</evidence>
<keyword evidence="2" id="KW-0732">Signal</keyword>
<name>A0ABD3MDW2_9STRA</name>
<dbReference type="AlphaFoldDB" id="A0ABD3MDW2"/>
<organism evidence="3 4">
    <name type="scientific">Discostella pseudostelligera</name>
    <dbReference type="NCBI Taxonomy" id="259834"/>
    <lineage>
        <taxon>Eukaryota</taxon>
        <taxon>Sar</taxon>
        <taxon>Stramenopiles</taxon>
        <taxon>Ochrophyta</taxon>
        <taxon>Bacillariophyta</taxon>
        <taxon>Coscinodiscophyceae</taxon>
        <taxon>Thalassiosirophycidae</taxon>
        <taxon>Stephanodiscales</taxon>
        <taxon>Stephanodiscaceae</taxon>
        <taxon>Discostella</taxon>
    </lineage>
</organism>
<accession>A0ABD3MDW2</accession>
<sequence length="613" mass="65756">MISFRRHVIPLLLATASSSASASSPRRLSIFSGDSIATNVLNTQQAAVGTTFTLHAKRAESGEEQAIPVVSTEALTAEAASTTAAIAGSTAAAATTATTAAIPEDFSINVRVAEPAITSSTILLVGDGEGVYVNEADLATILVSDEEGTFAMIAVEKVENGRVDGIIHTAGGDDIKFTQGGEYGQEASVTPAKPYTPPVFESTSEVELEVVPGVEDLGVVEEVAITTGDVDESTRSLTEADGHDGALHSSSSSSSSSRARDAFEEIKRNLQGQGSNNSSNVRLGQRRRTQNMSYNYNVDIFLEIDQALCDLNNENCVLNGIGPKTLNYISSLFAGANSVYEKEIDTHLNILTIQLTNNYDGMDDSNLVYRKMTSIYARPQQWHYTAPNGVQPDLHLAMLGNKNINSWGKSNIGTLCNPYYAFAYLSWLEGYYTDMNSAAVYDSIMLMKMIGYNFGAFPTYSDNYYPRIDYCGSLDNYQWPGEGCAGIVDNSATIMSSCWKCGNQNFQYVAYTFGGEYLGFGDRGSIESYRASPLLTPGAGVTTEGRQVNALMYKHVSSRGECTRRHGSMPTPPKQGKANKPGGKAMKNPAPAMKNPAPVTGGTMPASKAAKRQ</sequence>
<reference evidence="3 4" key="1">
    <citation type="submission" date="2024-10" db="EMBL/GenBank/DDBJ databases">
        <title>Updated reference genomes for cyclostephanoid diatoms.</title>
        <authorList>
            <person name="Roberts W.R."/>
            <person name="Alverson A.J."/>
        </authorList>
    </citation>
    <scope>NUCLEOTIDE SEQUENCE [LARGE SCALE GENOMIC DNA]</scope>
    <source>
        <strain evidence="3 4">AJA232-27</strain>
    </source>
</reference>
<feature type="compositionally biased region" description="Low complexity" evidence="1">
    <location>
        <begin position="584"/>
        <end position="598"/>
    </location>
</feature>
<dbReference type="Pfam" id="PF13582">
    <property type="entry name" value="Reprolysin_3"/>
    <property type="match status" value="1"/>
</dbReference>
<feature type="region of interest" description="Disordered" evidence="1">
    <location>
        <begin position="561"/>
        <end position="613"/>
    </location>
</feature>
<evidence type="ECO:0000313" key="4">
    <source>
        <dbReference type="Proteomes" id="UP001530293"/>
    </source>
</evidence>
<evidence type="ECO:0000256" key="2">
    <source>
        <dbReference type="SAM" id="SignalP"/>
    </source>
</evidence>
<dbReference type="PANTHER" id="PTHR33683">
    <property type="entry name" value="1, PUTATIVE-RELATED"/>
    <property type="match status" value="1"/>
</dbReference>
<feature type="signal peptide" evidence="2">
    <location>
        <begin position="1"/>
        <end position="22"/>
    </location>
</feature>
<comment type="caution">
    <text evidence="3">The sequence shown here is derived from an EMBL/GenBank/DDBJ whole genome shotgun (WGS) entry which is preliminary data.</text>
</comment>
<proteinExistence type="predicted"/>
<gene>
    <name evidence="3" type="ORF">ACHAWU_001308</name>
</gene>
<feature type="compositionally biased region" description="Basic and acidic residues" evidence="1">
    <location>
        <begin position="232"/>
        <end position="246"/>
    </location>
</feature>
<dbReference type="Proteomes" id="UP001530293">
    <property type="component" value="Unassembled WGS sequence"/>
</dbReference>
<dbReference type="EMBL" id="JALLBG020000147">
    <property type="protein sequence ID" value="KAL3761792.1"/>
    <property type="molecule type" value="Genomic_DNA"/>
</dbReference>
<protein>
    <submittedName>
        <fullName evidence="3">Uncharacterized protein</fullName>
    </submittedName>
</protein>
<dbReference type="PANTHER" id="PTHR33683:SF46">
    <property type="entry name" value="SUSHI DOMAIN-CONTAINING PROTEIN"/>
    <property type="match status" value="1"/>
</dbReference>
<evidence type="ECO:0000256" key="1">
    <source>
        <dbReference type="SAM" id="MobiDB-lite"/>
    </source>
</evidence>
<feature type="chain" id="PRO_5044814491" evidence="2">
    <location>
        <begin position="23"/>
        <end position="613"/>
    </location>
</feature>
<keyword evidence="4" id="KW-1185">Reference proteome</keyword>
<feature type="region of interest" description="Disordered" evidence="1">
    <location>
        <begin position="228"/>
        <end position="261"/>
    </location>
</feature>